<dbReference type="GO" id="GO:0005506">
    <property type="term" value="F:iron ion binding"/>
    <property type="evidence" value="ECO:0007669"/>
    <property type="project" value="InterPro"/>
</dbReference>
<keyword evidence="8 12" id="KW-0408">Iron</keyword>
<dbReference type="PANTHER" id="PTHR36541:SF1">
    <property type="entry name" value="SUPEROXIDE REDUCTASE-RELATED"/>
    <property type="match status" value="1"/>
</dbReference>
<feature type="binding site" evidence="12">
    <location>
        <position position="121"/>
    </location>
    <ligand>
        <name>Fe cation</name>
        <dbReference type="ChEBI" id="CHEBI:24875"/>
        <label>1</label>
    </ligand>
</feature>
<evidence type="ECO:0000256" key="6">
    <source>
        <dbReference type="ARBA" id="ARBA00022723"/>
    </source>
</evidence>
<sequence>MGIERRELYKCDICGNVVEVAEAGQPALVCCGEDMKKLEEQTEDASNEKHVPVVNEVEEGVEVVVGTTLHPMEENHSIRFIEVLTEEQVLRAELNPGDEPKAVFAVDADDIVKVREYCDVHGLWKA</sequence>
<dbReference type="AlphaFoldDB" id="A0A939BNR3"/>
<dbReference type="InterPro" id="IPR051233">
    <property type="entry name" value="Desulfoferrodoxin_SOR"/>
</dbReference>
<evidence type="ECO:0000256" key="7">
    <source>
        <dbReference type="ARBA" id="ARBA00022982"/>
    </source>
</evidence>
<dbReference type="SUPFAM" id="SSF57802">
    <property type="entry name" value="Rubredoxin-like"/>
    <property type="match status" value="1"/>
</dbReference>
<gene>
    <name evidence="15" type="ORF">JOC47_000756</name>
</gene>
<accession>A0A939BNR3</accession>
<dbReference type="NCBIfam" id="TIGR00320">
    <property type="entry name" value="dfx_rbo"/>
    <property type="match status" value="1"/>
</dbReference>
<dbReference type="InterPro" id="IPR002742">
    <property type="entry name" value="Desulfoferrodoxin_Fe-bd_dom"/>
</dbReference>
<dbReference type="PANTHER" id="PTHR36541">
    <property type="entry name" value="SUPEROXIDE REDUCTASE-RELATED"/>
    <property type="match status" value="1"/>
</dbReference>
<dbReference type="Gene3D" id="2.60.40.730">
    <property type="entry name" value="SOR catalytic domain"/>
    <property type="match status" value="1"/>
</dbReference>
<evidence type="ECO:0000259" key="13">
    <source>
        <dbReference type="Pfam" id="PF01880"/>
    </source>
</evidence>
<comment type="cofactor">
    <cofactor evidence="1">
        <name>Cu(2+)</name>
        <dbReference type="ChEBI" id="CHEBI:29036"/>
    </cofactor>
</comment>
<comment type="cofactor">
    <cofactor evidence="12">
        <name>Fe(3+)</name>
        <dbReference type="ChEBI" id="CHEBI:29034"/>
    </cofactor>
    <text evidence="12">Binds 1 Fe(3+) ion per subunit. The iron ion 1 is coordinated via 4 cysteine residues.</text>
</comment>
<evidence type="ECO:0000256" key="8">
    <source>
        <dbReference type="ARBA" id="ARBA00023004"/>
    </source>
</evidence>
<dbReference type="InterPro" id="IPR036073">
    <property type="entry name" value="Desulfoferrodoxin_Fe-bd_dom_sf"/>
</dbReference>
<comment type="cofactor">
    <cofactor evidence="12">
        <name>Fe(2+)</name>
        <dbReference type="ChEBI" id="CHEBI:29033"/>
    </cofactor>
    <text evidence="12">Binds 1 Fe(2+) ion per subunit. The iron ion 2 is coordinated via four histidines and one cysteine residue.</text>
</comment>
<keyword evidence="7" id="KW-0249">Electron transport</keyword>
<dbReference type="NCBIfam" id="TIGR00332">
    <property type="entry name" value="neela_ferrous"/>
    <property type="match status" value="1"/>
</dbReference>
<dbReference type="NCBIfam" id="TIGR00319">
    <property type="entry name" value="desulf_FeS4"/>
    <property type="match status" value="1"/>
</dbReference>
<proteinExistence type="inferred from homology"/>
<dbReference type="Proteomes" id="UP000774000">
    <property type="component" value="Unassembled WGS sequence"/>
</dbReference>
<dbReference type="EC" id="1.15.1.2" evidence="3"/>
<evidence type="ECO:0000256" key="10">
    <source>
        <dbReference type="ARBA" id="ARBA00031398"/>
    </source>
</evidence>
<comment type="function">
    <text evidence="9">Catalyzes the one-electron reduction of superoxide anion radical to hydrogen peroxide at a nonheme ferrous iron center. Plays a fundamental role in case of oxidative stress via its superoxide detoxification activity.</text>
</comment>
<feature type="binding site" evidence="12">
    <location>
        <position position="31"/>
    </location>
    <ligand>
        <name>Fe cation</name>
        <dbReference type="ChEBI" id="CHEBI:24875"/>
        <label>1</label>
    </ligand>
</feature>
<dbReference type="GO" id="GO:0050605">
    <property type="term" value="F:superoxide reductase activity"/>
    <property type="evidence" value="ECO:0007669"/>
    <property type="project" value="UniProtKB-EC"/>
</dbReference>
<feature type="binding site" evidence="12">
    <location>
        <position position="50"/>
    </location>
    <ligand>
        <name>Fe cation</name>
        <dbReference type="ChEBI" id="CHEBI:24875"/>
        <label>1</label>
    </ligand>
</feature>
<feature type="binding site" evidence="12">
    <location>
        <position position="30"/>
    </location>
    <ligand>
        <name>Fe cation</name>
        <dbReference type="ChEBI" id="CHEBI:24875"/>
        <label>1</label>
    </ligand>
</feature>
<dbReference type="SUPFAM" id="SSF49367">
    <property type="entry name" value="Superoxide reductase-like"/>
    <property type="match status" value="1"/>
</dbReference>
<dbReference type="GO" id="GO:0019430">
    <property type="term" value="P:removal of superoxide radicals"/>
    <property type="evidence" value="ECO:0007669"/>
    <property type="project" value="InterPro"/>
</dbReference>
<evidence type="ECO:0000256" key="5">
    <source>
        <dbReference type="ARBA" id="ARBA00022448"/>
    </source>
</evidence>
<dbReference type="Pfam" id="PF01880">
    <property type="entry name" value="Desulfoferrodox"/>
    <property type="match status" value="1"/>
</dbReference>
<protein>
    <recommendedName>
        <fullName evidence="4">Desulfoferrodoxin</fullName>
        <ecNumber evidence="3">1.15.1.2</ecNumber>
    </recommendedName>
    <alternativeName>
        <fullName evidence="10">Superoxide reductase</fullName>
    </alternativeName>
</protein>
<dbReference type="InterPro" id="IPR038094">
    <property type="entry name" value="Desulfoferrodoxin_N_sf"/>
</dbReference>
<dbReference type="CDD" id="cd00974">
    <property type="entry name" value="DSRD"/>
    <property type="match status" value="1"/>
</dbReference>
<keyword evidence="16" id="KW-1185">Reference proteome</keyword>
<keyword evidence="15" id="KW-0560">Oxidoreductase</keyword>
<keyword evidence="5" id="KW-0813">Transport</keyword>
<comment type="catalytic activity">
    <reaction evidence="11">
        <text>reduced [rubredoxin] + superoxide + 2 H(+) = oxidized [rubredoxin] + H2O2</text>
        <dbReference type="Rhea" id="RHEA:21324"/>
        <dbReference type="Rhea" id="RHEA-COMP:10302"/>
        <dbReference type="Rhea" id="RHEA-COMP:10303"/>
        <dbReference type="ChEBI" id="CHEBI:15378"/>
        <dbReference type="ChEBI" id="CHEBI:16240"/>
        <dbReference type="ChEBI" id="CHEBI:18421"/>
        <dbReference type="ChEBI" id="CHEBI:29033"/>
        <dbReference type="ChEBI" id="CHEBI:29034"/>
        <dbReference type="EC" id="1.15.1.2"/>
    </reaction>
</comment>
<dbReference type="InterPro" id="IPR004793">
    <property type="entry name" value="Desulfoferrodoxin_rbo"/>
</dbReference>
<evidence type="ECO:0000313" key="16">
    <source>
        <dbReference type="Proteomes" id="UP000774000"/>
    </source>
</evidence>
<evidence type="ECO:0000256" key="11">
    <source>
        <dbReference type="ARBA" id="ARBA00047448"/>
    </source>
</evidence>
<evidence type="ECO:0000256" key="4">
    <source>
        <dbReference type="ARBA" id="ARBA00014839"/>
    </source>
</evidence>
<dbReference type="RefSeq" id="WP_204700634.1">
    <property type="nucleotide sequence ID" value="NZ_JAFBDQ010000003.1"/>
</dbReference>
<feature type="binding site" evidence="12">
    <location>
        <position position="76"/>
    </location>
    <ligand>
        <name>Fe cation</name>
        <dbReference type="ChEBI" id="CHEBI:24875"/>
        <label>1</label>
    </ligand>
</feature>
<evidence type="ECO:0000256" key="3">
    <source>
        <dbReference type="ARBA" id="ARBA00012679"/>
    </source>
</evidence>
<feature type="binding site" evidence="12">
    <location>
        <position position="70"/>
    </location>
    <ligand>
        <name>Fe cation</name>
        <dbReference type="ChEBI" id="CHEBI:24875"/>
        <label>1</label>
    </ligand>
</feature>
<dbReference type="EMBL" id="JAFBDQ010000003">
    <property type="protein sequence ID" value="MBM7555922.1"/>
    <property type="molecule type" value="Genomic_DNA"/>
</dbReference>
<evidence type="ECO:0000256" key="12">
    <source>
        <dbReference type="PIRSR" id="PIRSR604793-1"/>
    </source>
</evidence>
<feature type="binding site" evidence="12">
    <location>
        <position position="11"/>
    </location>
    <ligand>
        <name>Fe cation</name>
        <dbReference type="ChEBI" id="CHEBI:24875"/>
        <label>1</label>
    </ligand>
</feature>
<dbReference type="InterPro" id="IPR004462">
    <property type="entry name" value="Desulfoferrodoxin_N"/>
</dbReference>
<feature type="binding site" evidence="12">
    <location>
        <position position="118"/>
    </location>
    <ligand>
        <name>Fe cation</name>
        <dbReference type="ChEBI" id="CHEBI:24875"/>
        <label>1</label>
    </ligand>
</feature>
<feature type="domain" description="Desulfoferrodoxin N-terminal" evidence="14">
    <location>
        <begin position="4"/>
        <end position="38"/>
    </location>
</feature>
<keyword evidence="6 12" id="KW-0479">Metal-binding</keyword>
<comment type="similarity">
    <text evidence="2">Belongs to the desulfoferrodoxin family.</text>
</comment>
<evidence type="ECO:0000256" key="2">
    <source>
        <dbReference type="ARBA" id="ARBA00005941"/>
    </source>
</evidence>
<feature type="domain" description="Desulfoferrodoxin ferrous iron-binding" evidence="13">
    <location>
        <begin position="43"/>
        <end position="125"/>
    </location>
</feature>
<dbReference type="Pfam" id="PF06397">
    <property type="entry name" value="Desulfoferrod_N"/>
    <property type="match status" value="1"/>
</dbReference>
<comment type="caution">
    <text evidence="15">The sequence shown here is derived from an EMBL/GenBank/DDBJ whole genome shotgun (WGS) entry which is preliminary data.</text>
</comment>
<evidence type="ECO:0000256" key="1">
    <source>
        <dbReference type="ARBA" id="ARBA00001973"/>
    </source>
</evidence>
<evidence type="ECO:0000259" key="14">
    <source>
        <dbReference type="Pfam" id="PF06397"/>
    </source>
</evidence>
<evidence type="ECO:0000313" key="15">
    <source>
        <dbReference type="EMBL" id="MBM7555922.1"/>
    </source>
</evidence>
<reference evidence="15" key="1">
    <citation type="submission" date="2021-01" db="EMBL/GenBank/DDBJ databases">
        <title>Genomic Encyclopedia of Type Strains, Phase IV (KMG-IV): sequencing the most valuable type-strain genomes for metagenomic binning, comparative biology and taxonomic classification.</title>
        <authorList>
            <person name="Goeker M."/>
        </authorList>
    </citation>
    <scope>NUCLEOTIDE SEQUENCE</scope>
    <source>
        <strain evidence="15">DSM 23230</strain>
    </source>
</reference>
<feature type="binding site" evidence="12">
    <location>
        <position position="14"/>
    </location>
    <ligand>
        <name>Fe cation</name>
        <dbReference type="ChEBI" id="CHEBI:24875"/>
        <label>1</label>
    </ligand>
</feature>
<dbReference type="Gene3D" id="2.20.28.100">
    <property type="entry name" value="Desulphoferrodoxin, N-terminal domain"/>
    <property type="match status" value="1"/>
</dbReference>
<name>A0A939BNR3_9FIRM</name>
<organism evidence="15 16">
    <name type="scientific">Halanaerobacter jeridensis</name>
    <dbReference type="NCBI Taxonomy" id="706427"/>
    <lineage>
        <taxon>Bacteria</taxon>
        <taxon>Bacillati</taxon>
        <taxon>Bacillota</taxon>
        <taxon>Clostridia</taxon>
        <taxon>Halanaerobiales</taxon>
        <taxon>Halobacteroidaceae</taxon>
        <taxon>Halanaerobacter</taxon>
    </lineage>
</organism>
<evidence type="ECO:0000256" key="9">
    <source>
        <dbReference type="ARBA" id="ARBA00024690"/>
    </source>
</evidence>